<dbReference type="RefSeq" id="XP_041420490.1">
    <property type="nucleotide sequence ID" value="XM_041564556.1"/>
</dbReference>
<proteinExistence type="predicted"/>
<feature type="region of interest" description="Disordered" evidence="1">
    <location>
        <begin position="90"/>
        <end position="122"/>
    </location>
</feature>
<feature type="compositionally biased region" description="Basic and acidic residues" evidence="1">
    <location>
        <begin position="17"/>
        <end position="29"/>
    </location>
</feature>
<keyword evidence="2" id="KW-1185">Reference proteome</keyword>
<dbReference type="Proteomes" id="UP000186698">
    <property type="component" value="Chromosome 5S"/>
</dbReference>
<accession>A0A8J1KT48</accession>
<sequence>MGSPAHPVKAVENPAETVRKERFQQRIREPPPQMAPTAAASAEGGMEASMDFGYLAETVALQVLEEKSAGDQFATAGAFPMLFLHKVPEVRNRKSQRQSETQSKRQHVGRGSTEERLWHQRN</sequence>
<name>A0A8J1KT48_XENLA</name>
<dbReference type="GeneID" id="121394214"/>
<protein>
    <submittedName>
        <fullName evidence="3">Uncharacterized protein LOC121394214 isoform X4</fullName>
    </submittedName>
</protein>
<organism evidence="2 3">
    <name type="scientific">Xenopus laevis</name>
    <name type="common">African clawed frog</name>
    <dbReference type="NCBI Taxonomy" id="8355"/>
    <lineage>
        <taxon>Eukaryota</taxon>
        <taxon>Metazoa</taxon>
        <taxon>Chordata</taxon>
        <taxon>Craniata</taxon>
        <taxon>Vertebrata</taxon>
        <taxon>Euteleostomi</taxon>
        <taxon>Amphibia</taxon>
        <taxon>Batrachia</taxon>
        <taxon>Anura</taxon>
        <taxon>Pipoidea</taxon>
        <taxon>Pipidae</taxon>
        <taxon>Xenopodinae</taxon>
        <taxon>Xenopus</taxon>
        <taxon>Xenopus</taxon>
    </lineage>
</organism>
<evidence type="ECO:0000313" key="3">
    <source>
        <dbReference type="RefSeq" id="XP_041420490.1"/>
    </source>
</evidence>
<gene>
    <name evidence="3" type="primary">LOC121394214</name>
</gene>
<feature type="compositionally biased region" description="Basic and acidic residues" evidence="1">
    <location>
        <begin position="112"/>
        <end position="122"/>
    </location>
</feature>
<evidence type="ECO:0000256" key="1">
    <source>
        <dbReference type="SAM" id="MobiDB-lite"/>
    </source>
</evidence>
<feature type="region of interest" description="Disordered" evidence="1">
    <location>
        <begin position="1"/>
        <end position="44"/>
    </location>
</feature>
<reference evidence="3" key="1">
    <citation type="submission" date="2025-08" db="UniProtKB">
        <authorList>
            <consortium name="RefSeq"/>
        </authorList>
    </citation>
    <scope>IDENTIFICATION</scope>
    <source>
        <strain evidence="3">J_2021</strain>
        <tissue evidence="3">Erythrocytes</tissue>
    </source>
</reference>
<dbReference type="AlphaFoldDB" id="A0A8J1KT48"/>
<evidence type="ECO:0000313" key="2">
    <source>
        <dbReference type="Proteomes" id="UP000186698"/>
    </source>
</evidence>